<protein>
    <submittedName>
        <fullName evidence="1">1-phosphatidylinositol-4-phosphate 5-kinases</fullName>
    </submittedName>
</protein>
<reference evidence="2" key="1">
    <citation type="journal article" date="2019" name="Curr. Biol.">
        <title>Genome Sequence of Striga asiatica Provides Insight into the Evolution of Plant Parasitism.</title>
        <authorList>
            <person name="Yoshida S."/>
            <person name="Kim S."/>
            <person name="Wafula E.K."/>
            <person name="Tanskanen J."/>
            <person name="Kim Y.M."/>
            <person name="Honaas L."/>
            <person name="Yang Z."/>
            <person name="Spallek T."/>
            <person name="Conn C.E."/>
            <person name="Ichihashi Y."/>
            <person name="Cheong K."/>
            <person name="Cui S."/>
            <person name="Der J.P."/>
            <person name="Gundlach H."/>
            <person name="Jiao Y."/>
            <person name="Hori C."/>
            <person name="Ishida J.K."/>
            <person name="Kasahara H."/>
            <person name="Kiba T."/>
            <person name="Kim M.S."/>
            <person name="Koo N."/>
            <person name="Laohavisit A."/>
            <person name="Lee Y.H."/>
            <person name="Lumba S."/>
            <person name="McCourt P."/>
            <person name="Mortimer J.C."/>
            <person name="Mutuku J.M."/>
            <person name="Nomura T."/>
            <person name="Sasaki-Sekimoto Y."/>
            <person name="Seto Y."/>
            <person name="Wang Y."/>
            <person name="Wakatake T."/>
            <person name="Sakakibara H."/>
            <person name="Demura T."/>
            <person name="Yamaguchi S."/>
            <person name="Yoneyama K."/>
            <person name="Manabe R.I."/>
            <person name="Nelson D.C."/>
            <person name="Schulman A.H."/>
            <person name="Timko M.P."/>
            <person name="dePamphilis C.W."/>
            <person name="Choi D."/>
            <person name="Shirasu K."/>
        </authorList>
    </citation>
    <scope>NUCLEOTIDE SEQUENCE [LARGE SCALE GENOMIC DNA]</scope>
    <source>
        <strain evidence="2">cv. UVA1</strain>
    </source>
</reference>
<accession>A0A5A7QRX3</accession>
<comment type="caution">
    <text evidence="1">The sequence shown here is derived from an EMBL/GenBank/DDBJ whole genome shotgun (WGS) entry which is preliminary data.</text>
</comment>
<name>A0A5A7QRX3_STRAF</name>
<keyword evidence="2" id="KW-1185">Reference proteome</keyword>
<dbReference type="GO" id="GO:0016301">
    <property type="term" value="F:kinase activity"/>
    <property type="evidence" value="ECO:0007669"/>
    <property type="project" value="UniProtKB-KW"/>
</dbReference>
<evidence type="ECO:0000313" key="2">
    <source>
        <dbReference type="Proteomes" id="UP000325081"/>
    </source>
</evidence>
<dbReference type="EMBL" id="BKCP01007959">
    <property type="protein sequence ID" value="GER47618.1"/>
    <property type="molecule type" value="Genomic_DNA"/>
</dbReference>
<sequence>MWLGRPRPKSTSPLVFLSAHGRLPSATRSEVRSSGVAPPRVNEPQTMVSRSICESSLVRAGVVSSGGRIAGDGLIGIVSCGHFLRWWNFGVLRQGFGILFLSLHFRSIPVARVRAVEKRVENTAYCHGYANCRVESFPERLCVFSVGIDSFRAVRVFVRGFEAVRVLGQKPDDWGCERGQYGLKRPVQGVDARPGPLGDYLCKYRAARNV</sequence>
<proteinExistence type="predicted"/>
<evidence type="ECO:0000313" key="1">
    <source>
        <dbReference type="EMBL" id="GER47618.1"/>
    </source>
</evidence>
<dbReference type="AlphaFoldDB" id="A0A5A7QRX3"/>
<keyword evidence="1" id="KW-0418">Kinase</keyword>
<gene>
    <name evidence="1" type="ORF">STAS_24732</name>
</gene>
<keyword evidence="1" id="KW-0808">Transferase</keyword>
<organism evidence="1 2">
    <name type="scientific">Striga asiatica</name>
    <name type="common">Asiatic witchweed</name>
    <name type="synonym">Buchnera asiatica</name>
    <dbReference type="NCBI Taxonomy" id="4170"/>
    <lineage>
        <taxon>Eukaryota</taxon>
        <taxon>Viridiplantae</taxon>
        <taxon>Streptophyta</taxon>
        <taxon>Embryophyta</taxon>
        <taxon>Tracheophyta</taxon>
        <taxon>Spermatophyta</taxon>
        <taxon>Magnoliopsida</taxon>
        <taxon>eudicotyledons</taxon>
        <taxon>Gunneridae</taxon>
        <taxon>Pentapetalae</taxon>
        <taxon>asterids</taxon>
        <taxon>lamiids</taxon>
        <taxon>Lamiales</taxon>
        <taxon>Orobanchaceae</taxon>
        <taxon>Buchnereae</taxon>
        <taxon>Striga</taxon>
    </lineage>
</organism>
<dbReference type="Proteomes" id="UP000325081">
    <property type="component" value="Unassembled WGS sequence"/>
</dbReference>